<feature type="chain" id="PRO_5010807996" evidence="3">
    <location>
        <begin position="29"/>
        <end position="388"/>
    </location>
</feature>
<evidence type="ECO:0000256" key="1">
    <source>
        <dbReference type="PROSITE-ProRule" id="PRU00176"/>
    </source>
</evidence>
<dbReference type="InterPro" id="IPR000504">
    <property type="entry name" value="RRM_dom"/>
</dbReference>
<dbReference type="AlphaFoldDB" id="A0A1D6Q123"/>
<dbReference type="EMBL" id="CM000780">
    <property type="protein sequence ID" value="AQK52311.1"/>
    <property type="molecule type" value="Genomic_DNA"/>
</dbReference>
<evidence type="ECO:0000256" key="2">
    <source>
        <dbReference type="SAM" id="MobiDB-lite"/>
    </source>
</evidence>
<sequence>MCYVVSMCFTSLVYLLMWLHRCCLSVSAGMPRYPAPYPMVRPGFVPRPMPPPGVVTIQRPPIISGIRAIPPLVALTARPPPPAVMLADKPPTAVYVGKIAPTVDNGFLLSLLQLCGPVKSWKRAEDPSNGKPKGFGFCEFESAEGILRATRLLNKLSLDGQELVININDATKEYLKKHVEEKKRAQVKSKDASGDGTTAVAENESSKSVPDESDKETGDAGDKDSDESTKKFGIVTDEDSQADKDVAEKISSMIEQWLKTRPPPPPPPVQPSADSSGVDKILLIRLMLTLLKEQSMKLKDLKLPLLIGGRIESMIRINGTKILKGMTVNANVKGYGGIGRRIISIEKLIDYTGIALRSGNLGRERKNIRDIVKRRKKKIENITAEGRS</sequence>
<organism evidence="4">
    <name type="scientific">Zea mays</name>
    <name type="common">Maize</name>
    <dbReference type="NCBI Taxonomy" id="4577"/>
    <lineage>
        <taxon>Eukaryota</taxon>
        <taxon>Viridiplantae</taxon>
        <taxon>Streptophyta</taxon>
        <taxon>Embryophyta</taxon>
        <taxon>Tracheophyta</taxon>
        <taxon>Spermatophyta</taxon>
        <taxon>Magnoliopsida</taxon>
        <taxon>Liliopsida</taxon>
        <taxon>Poales</taxon>
        <taxon>Poaceae</taxon>
        <taxon>PACMAD clade</taxon>
        <taxon>Panicoideae</taxon>
        <taxon>Andropogonodae</taxon>
        <taxon>Andropogoneae</taxon>
        <taxon>Tripsacinae</taxon>
        <taxon>Zea</taxon>
    </lineage>
</organism>
<dbReference type="PANTHER" id="PTHR47334">
    <property type="entry name" value="SPLICING FACTOR PWI DOMAIN-CONTAINING PROTEIN / RNA RECOGNITION MOTIF (RRM)-CONTAINING PROTEIN"/>
    <property type="match status" value="1"/>
</dbReference>
<dbReference type="InterPro" id="IPR034268">
    <property type="entry name" value="RBM25_RRM"/>
</dbReference>
<protein>
    <submittedName>
        <fullName evidence="4">Splicing factor PWI domain-containing protein / RNA recognition motif (RRM)-containing protein</fullName>
    </submittedName>
</protein>
<keyword evidence="3" id="KW-0732">Signal</keyword>
<evidence type="ECO:0000313" key="4">
    <source>
        <dbReference type="EMBL" id="AQK52311.1"/>
    </source>
</evidence>
<dbReference type="Gene3D" id="3.30.70.330">
    <property type="match status" value="1"/>
</dbReference>
<dbReference type="SMART" id="SM00360">
    <property type="entry name" value="RRM"/>
    <property type="match status" value="1"/>
</dbReference>
<dbReference type="InterPro" id="IPR012677">
    <property type="entry name" value="Nucleotide-bd_a/b_plait_sf"/>
</dbReference>
<dbReference type="InterPro" id="IPR035979">
    <property type="entry name" value="RBD_domain_sf"/>
</dbReference>
<dbReference type="PROSITE" id="PS50102">
    <property type="entry name" value="RRM"/>
    <property type="match status" value="1"/>
</dbReference>
<proteinExistence type="predicted"/>
<dbReference type="Pfam" id="PF00076">
    <property type="entry name" value="RRM_1"/>
    <property type="match status" value="1"/>
</dbReference>
<reference evidence="4" key="1">
    <citation type="submission" date="2015-12" db="EMBL/GenBank/DDBJ databases">
        <title>Update maize B73 reference genome by single molecule sequencing technologies.</title>
        <authorList>
            <consortium name="Maize Genome Sequencing Project"/>
            <person name="Ware D."/>
        </authorList>
    </citation>
    <scope>NUCLEOTIDE SEQUENCE</scope>
    <source>
        <tissue evidence="4">Seedling</tissue>
    </source>
</reference>
<name>A0A1D6Q123_MAIZE</name>
<dbReference type="InterPro" id="IPR053294">
    <property type="entry name" value="RBM_PWI_domain"/>
</dbReference>
<dbReference type="PANTHER" id="PTHR47334:SF2">
    <property type="entry name" value="RNA-BINDING MOTIF PROTEIN 25"/>
    <property type="match status" value="1"/>
</dbReference>
<dbReference type="CDD" id="cd12446">
    <property type="entry name" value="RRM_RBM25"/>
    <property type="match status" value="1"/>
</dbReference>
<gene>
    <name evidence="4" type="ORF">ZEAMMB73_Zm00001d050316</name>
</gene>
<dbReference type="SUPFAM" id="SSF54928">
    <property type="entry name" value="RNA-binding domain, RBD"/>
    <property type="match status" value="1"/>
</dbReference>
<keyword evidence="1" id="KW-0694">RNA-binding</keyword>
<feature type="compositionally biased region" description="Basic and acidic residues" evidence="2">
    <location>
        <begin position="181"/>
        <end position="193"/>
    </location>
</feature>
<accession>A0A1D6Q123</accession>
<feature type="signal peptide" evidence="3">
    <location>
        <begin position="1"/>
        <end position="28"/>
    </location>
</feature>
<feature type="compositionally biased region" description="Basic and acidic residues" evidence="2">
    <location>
        <begin position="209"/>
        <end position="230"/>
    </location>
</feature>
<evidence type="ECO:0000256" key="3">
    <source>
        <dbReference type="SAM" id="SignalP"/>
    </source>
</evidence>
<feature type="region of interest" description="Disordered" evidence="2">
    <location>
        <begin position="181"/>
        <end position="243"/>
    </location>
</feature>
<dbReference type="GO" id="GO:0003723">
    <property type="term" value="F:RNA binding"/>
    <property type="evidence" value="ECO:0007669"/>
    <property type="project" value="UniProtKB-UniRule"/>
</dbReference>